<comment type="similarity">
    <text evidence="4 16 17">Belongs to the OadG family.</text>
</comment>
<evidence type="ECO:0000313" key="19">
    <source>
        <dbReference type="Proteomes" id="UP000252707"/>
    </source>
</evidence>
<keyword evidence="7 16" id="KW-1003">Cell membrane</keyword>
<evidence type="ECO:0000256" key="7">
    <source>
        <dbReference type="ARBA" id="ARBA00022475"/>
    </source>
</evidence>
<comment type="function">
    <text evidence="2 16 17">Catalyzes the decarboxylation of oxaloacetate coupled to Na(+) translocation.</text>
</comment>
<protein>
    <recommendedName>
        <fullName evidence="16">Probable oxaloacetate decarboxylase gamma chain</fullName>
        <ecNumber evidence="16">7.2.4.2</ecNumber>
    </recommendedName>
</protein>
<dbReference type="Proteomes" id="UP000252707">
    <property type="component" value="Unassembled WGS sequence"/>
</dbReference>
<comment type="cofactor">
    <cofactor evidence="1 16 17">
        <name>Na(+)</name>
        <dbReference type="ChEBI" id="CHEBI:29101"/>
    </cofactor>
</comment>
<evidence type="ECO:0000313" key="18">
    <source>
        <dbReference type="EMBL" id="RCX24793.1"/>
    </source>
</evidence>
<dbReference type="HAMAP" id="MF_00404">
    <property type="entry name" value="OadG"/>
    <property type="match status" value="1"/>
</dbReference>
<dbReference type="RefSeq" id="WP_114281115.1">
    <property type="nucleotide sequence ID" value="NZ_QPJY01000015.1"/>
</dbReference>
<feature type="transmembrane region" description="Helical" evidence="16 17">
    <location>
        <begin position="6"/>
        <end position="32"/>
    </location>
</feature>
<dbReference type="NCBIfam" id="TIGR01195">
    <property type="entry name" value="oadG_fam"/>
    <property type="match status" value="1"/>
</dbReference>
<keyword evidence="19" id="KW-1185">Reference proteome</keyword>
<evidence type="ECO:0000256" key="5">
    <source>
        <dbReference type="ARBA" id="ARBA00011869"/>
    </source>
</evidence>
<dbReference type="GO" id="GO:0005886">
    <property type="term" value="C:plasma membrane"/>
    <property type="evidence" value="ECO:0007669"/>
    <property type="project" value="UniProtKB-SubCell"/>
</dbReference>
<dbReference type="InterPro" id="IPR005899">
    <property type="entry name" value="Na_pump_deCOase"/>
</dbReference>
<evidence type="ECO:0000256" key="6">
    <source>
        <dbReference type="ARBA" id="ARBA00022448"/>
    </source>
</evidence>
<evidence type="ECO:0000256" key="1">
    <source>
        <dbReference type="ARBA" id="ARBA00001959"/>
    </source>
</evidence>
<dbReference type="AlphaFoldDB" id="A0A369BTA8"/>
<evidence type="ECO:0000256" key="15">
    <source>
        <dbReference type="ARBA" id="ARBA00048176"/>
    </source>
</evidence>
<comment type="caution">
    <text evidence="18">The sequence shown here is derived from an EMBL/GenBank/DDBJ whole genome shotgun (WGS) entry which is preliminary data.</text>
</comment>
<dbReference type="EMBL" id="QPJY01000015">
    <property type="protein sequence ID" value="RCX24793.1"/>
    <property type="molecule type" value="Genomic_DNA"/>
</dbReference>
<keyword evidence="6 16" id="KW-0813">Transport</keyword>
<keyword evidence="8 16" id="KW-0812">Transmembrane</keyword>
<sequence length="87" mass="9466">MPVSELLWSGLELMIMGMGVVFILLGLLVFTVHGVSRLIQRFEARQPQPSPGAGPAPSASTAQGNTELMAVISTAVHRFRSRRHTPR</sequence>
<proteinExistence type="inferred from homology"/>
<reference evidence="18 19" key="1">
    <citation type="submission" date="2018-07" db="EMBL/GenBank/DDBJ databases">
        <title>Genomic Encyclopedia of Type Strains, Phase IV (KMG-IV): sequencing the most valuable type-strain genomes for metagenomic binning, comparative biology and taxonomic classification.</title>
        <authorList>
            <person name="Goeker M."/>
        </authorList>
    </citation>
    <scope>NUCLEOTIDE SEQUENCE [LARGE SCALE GENOMIC DNA]</scope>
    <source>
        <strain evidence="18 19">DSM 26407</strain>
    </source>
</reference>
<evidence type="ECO:0000256" key="17">
    <source>
        <dbReference type="RuleBase" id="RU004278"/>
    </source>
</evidence>
<comment type="subcellular location">
    <subcellularLocation>
        <location evidence="3 16 17">Cell membrane</location>
        <topology evidence="3 16 17">Single-pass membrane protein</topology>
    </subcellularLocation>
</comment>
<evidence type="ECO:0000256" key="12">
    <source>
        <dbReference type="ARBA" id="ARBA00023065"/>
    </source>
</evidence>
<evidence type="ECO:0000256" key="14">
    <source>
        <dbReference type="ARBA" id="ARBA00023201"/>
    </source>
</evidence>
<comment type="subunit">
    <text evidence="5 16">Heterotrimer of an alpha, a beta and a gamma subunit.</text>
</comment>
<evidence type="ECO:0000256" key="8">
    <source>
        <dbReference type="ARBA" id="ARBA00022692"/>
    </source>
</evidence>
<evidence type="ECO:0000256" key="3">
    <source>
        <dbReference type="ARBA" id="ARBA00004162"/>
    </source>
</evidence>
<comment type="catalytic activity">
    <reaction evidence="15 16 17">
        <text>oxaloacetate + 2 Na(+)(in) + H(+) = pyruvate + 2 Na(+)(out) + CO2</text>
        <dbReference type="Rhea" id="RHEA:57724"/>
        <dbReference type="ChEBI" id="CHEBI:15361"/>
        <dbReference type="ChEBI" id="CHEBI:15378"/>
        <dbReference type="ChEBI" id="CHEBI:16452"/>
        <dbReference type="ChEBI" id="CHEBI:16526"/>
        <dbReference type="ChEBI" id="CHEBI:29101"/>
        <dbReference type="EC" id="7.2.4.2"/>
    </reaction>
</comment>
<keyword evidence="12 16" id="KW-0406">Ion transport</keyword>
<gene>
    <name evidence="16" type="primary">oadG</name>
    <name evidence="18" type="ORF">DFQ59_11512</name>
</gene>
<dbReference type="Pfam" id="PF04277">
    <property type="entry name" value="OAD_gamma"/>
    <property type="match status" value="1"/>
</dbReference>
<name>A0A369BTA8_9GAMM</name>
<dbReference type="GO" id="GO:0015451">
    <property type="term" value="F:decarboxylation-driven active transmembrane transporter activity"/>
    <property type="evidence" value="ECO:0007669"/>
    <property type="project" value="UniProtKB-EC"/>
</dbReference>
<keyword evidence="10 16" id="KW-1133">Transmembrane helix</keyword>
<keyword evidence="13 16" id="KW-0472">Membrane</keyword>
<dbReference type="GO" id="GO:0008948">
    <property type="term" value="F:oxaloacetate decarboxylase activity"/>
    <property type="evidence" value="ECO:0007669"/>
    <property type="project" value="UniProtKB-UniRule"/>
</dbReference>
<evidence type="ECO:0000256" key="2">
    <source>
        <dbReference type="ARBA" id="ARBA00003002"/>
    </source>
</evidence>
<evidence type="ECO:0000256" key="10">
    <source>
        <dbReference type="ARBA" id="ARBA00022989"/>
    </source>
</evidence>
<organism evidence="18 19">
    <name type="scientific">Thioalbus denitrificans</name>
    <dbReference type="NCBI Taxonomy" id="547122"/>
    <lineage>
        <taxon>Bacteria</taxon>
        <taxon>Pseudomonadati</taxon>
        <taxon>Pseudomonadota</taxon>
        <taxon>Gammaproteobacteria</taxon>
        <taxon>Chromatiales</taxon>
        <taxon>Ectothiorhodospiraceae</taxon>
        <taxon>Thioalbus</taxon>
    </lineage>
</organism>
<evidence type="ECO:0000256" key="9">
    <source>
        <dbReference type="ARBA" id="ARBA00022967"/>
    </source>
</evidence>
<evidence type="ECO:0000256" key="11">
    <source>
        <dbReference type="ARBA" id="ARBA00023053"/>
    </source>
</evidence>
<dbReference type="EC" id="7.2.4.2" evidence="16"/>
<dbReference type="GO" id="GO:0015081">
    <property type="term" value="F:sodium ion transmembrane transporter activity"/>
    <property type="evidence" value="ECO:0007669"/>
    <property type="project" value="UniProtKB-UniRule"/>
</dbReference>
<evidence type="ECO:0000256" key="16">
    <source>
        <dbReference type="HAMAP-Rule" id="MF_00404"/>
    </source>
</evidence>
<dbReference type="InterPro" id="IPR023424">
    <property type="entry name" value="OadG"/>
</dbReference>
<dbReference type="GO" id="GO:0036376">
    <property type="term" value="P:sodium ion export across plasma membrane"/>
    <property type="evidence" value="ECO:0007669"/>
    <property type="project" value="InterPro"/>
</dbReference>
<keyword evidence="11 16" id="KW-0915">Sodium</keyword>
<evidence type="ECO:0000256" key="13">
    <source>
        <dbReference type="ARBA" id="ARBA00023136"/>
    </source>
</evidence>
<keyword evidence="9 16" id="KW-1278">Translocase</keyword>
<evidence type="ECO:0000256" key="4">
    <source>
        <dbReference type="ARBA" id="ARBA00005844"/>
    </source>
</evidence>
<keyword evidence="14 16" id="KW-0739">Sodium transport</keyword>
<accession>A0A369BTA8</accession>